<dbReference type="Proteomes" id="UP001437256">
    <property type="component" value="Unassembled WGS sequence"/>
</dbReference>
<accession>A0ABR3ADM2</accession>
<evidence type="ECO:0000256" key="1">
    <source>
        <dbReference type="SAM" id="MobiDB-lite"/>
    </source>
</evidence>
<protein>
    <submittedName>
        <fullName evidence="2">Uncharacterized protein</fullName>
    </submittedName>
</protein>
<organism evidence="2 3">
    <name type="scientific">Marasmius tenuissimus</name>
    <dbReference type="NCBI Taxonomy" id="585030"/>
    <lineage>
        <taxon>Eukaryota</taxon>
        <taxon>Fungi</taxon>
        <taxon>Dikarya</taxon>
        <taxon>Basidiomycota</taxon>
        <taxon>Agaricomycotina</taxon>
        <taxon>Agaricomycetes</taxon>
        <taxon>Agaricomycetidae</taxon>
        <taxon>Agaricales</taxon>
        <taxon>Marasmiineae</taxon>
        <taxon>Marasmiaceae</taxon>
        <taxon>Marasmius</taxon>
    </lineage>
</organism>
<evidence type="ECO:0000313" key="3">
    <source>
        <dbReference type="Proteomes" id="UP001437256"/>
    </source>
</evidence>
<gene>
    <name evidence="2" type="ORF">AAF712_000919</name>
</gene>
<reference evidence="2 3" key="1">
    <citation type="submission" date="2024-05" db="EMBL/GenBank/DDBJ databases">
        <title>A draft genome resource for the thread blight pathogen Marasmius tenuissimus strain MS-2.</title>
        <authorList>
            <person name="Yulfo-Soto G.E."/>
            <person name="Baruah I.K."/>
            <person name="Amoako-Attah I."/>
            <person name="Bukari Y."/>
            <person name="Meinhardt L.W."/>
            <person name="Bailey B.A."/>
            <person name="Cohen S.P."/>
        </authorList>
    </citation>
    <scope>NUCLEOTIDE SEQUENCE [LARGE SCALE GENOMIC DNA]</scope>
    <source>
        <strain evidence="2 3">MS-2</strain>
    </source>
</reference>
<dbReference type="EMBL" id="JBBXMP010000002">
    <property type="protein sequence ID" value="KAL0071996.1"/>
    <property type="molecule type" value="Genomic_DNA"/>
</dbReference>
<name>A0ABR3ADM2_9AGAR</name>
<dbReference type="Gene3D" id="1.50.10.20">
    <property type="match status" value="1"/>
</dbReference>
<comment type="caution">
    <text evidence="2">The sequence shown here is derived from an EMBL/GenBank/DDBJ whole genome shotgun (WGS) entry which is preliminary data.</text>
</comment>
<feature type="compositionally biased region" description="Polar residues" evidence="1">
    <location>
        <begin position="1"/>
        <end position="15"/>
    </location>
</feature>
<sequence>MLNNTHYPSNNQTNDTESEPYVDALSTGSYIIINAMLADATQNQSYLDLGHKSEEFYYNQLRNSQGDLLDGRNAYTCISPSEVTGPTNAVGTIIEGLAIVFALSKRDNTSTKWVEYKLLPLYRLADQTYPPSL</sequence>
<evidence type="ECO:0000313" key="2">
    <source>
        <dbReference type="EMBL" id="KAL0071996.1"/>
    </source>
</evidence>
<feature type="region of interest" description="Disordered" evidence="1">
    <location>
        <begin position="1"/>
        <end position="20"/>
    </location>
</feature>
<proteinExistence type="predicted"/>
<keyword evidence="3" id="KW-1185">Reference proteome</keyword>